<dbReference type="SMART" id="SM01034">
    <property type="entry name" value="BLUF"/>
    <property type="match status" value="1"/>
</dbReference>
<dbReference type="GO" id="GO:0071949">
    <property type="term" value="F:FAD binding"/>
    <property type="evidence" value="ECO:0007669"/>
    <property type="project" value="InterPro"/>
</dbReference>
<dbReference type="AlphaFoldDB" id="E8M6S4"/>
<feature type="domain" description="BLUF" evidence="1">
    <location>
        <begin position="3"/>
        <end position="94"/>
    </location>
</feature>
<dbReference type="Proteomes" id="UP000006228">
    <property type="component" value="Unassembled WGS sequence"/>
</dbReference>
<comment type="caution">
    <text evidence="2">The sequence shown here is derived from an EMBL/GenBank/DDBJ whole genome shotgun (WGS) entry which is preliminary data.</text>
</comment>
<dbReference type="Gene3D" id="3.30.70.100">
    <property type="match status" value="1"/>
</dbReference>
<dbReference type="InterPro" id="IPR036046">
    <property type="entry name" value="Acylphosphatase-like_dom_sf"/>
</dbReference>
<evidence type="ECO:0000313" key="2">
    <source>
        <dbReference type="EMBL" id="EGA70392.1"/>
    </source>
</evidence>
<dbReference type="RefSeq" id="WP_008076812.1">
    <property type="nucleotide sequence ID" value="NZ_AEVT01000059.1"/>
</dbReference>
<reference evidence="2 3" key="1">
    <citation type="journal article" date="2012" name="Int. J. Syst. Evol. Microbiol.">
        <title>Vibrio caribbeanicus sp. nov., isolated from the marine sponge Scleritoderma cyanea.</title>
        <authorList>
            <person name="Hoffmann M."/>
            <person name="Monday S.R."/>
            <person name="Allard M.W."/>
            <person name="Strain E.A."/>
            <person name="Whittaker P."/>
            <person name="Naum M."/>
            <person name="McCarthy P.J."/>
            <person name="Lopez J.V."/>
            <person name="Fischer M."/>
            <person name="Brown E.W."/>
        </authorList>
    </citation>
    <scope>NUCLEOTIDE SEQUENCE [LARGE SCALE GENOMIC DNA]</scope>
    <source>
        <strain evidence="3">DSMZ 21326</strain>
    </source>
</reference>
<proteinExistence type="predicted"/>
<gene>
    <name evidence="2" type="ORF">VISI1226_22520</name>
</gene>
<dbReference type="OrthoDB" id="557705at2"/>
<protein>
    <submittedName>
        <fullName evidence="2">BLUF domain protein</fullName>
    </submittedName>
</protein>
<name>E8M6S4_PHOS4</name>
<dbReference type="Pfam" id="PF04940">
    <property type="entry name" value="BLUF"/>
    <property type="match status" value="1"/>
</dbReference>
<dbReference type="SUPFAM" id="SSF54975">
    <property type="entry name" value="Acylphosphatase/BLUF domain-like"/>
    <property type="match status" value="1"/>
</dbReference>
<dbReference type="EMBL" id="AEVT01000059">
    <property type="protein sequence ID" value="EGA70392.1"/>
    <property type="molecule type" value="Genomic_DNA"/>
</dbReference>
<sequence length="139" mass="16041">MFLVRLVYASTISKGNTESDISQILDTAKQHNASVDVTGALLFNRNYFLQCLEGSRLRVNEIYHRILNDRRHQNILLLDYREVSEREFGDWSMGYIPEVAMTTPINMKYSVSKQFDPYSMSGESAYKLLLHLSQVVKTV</sequence>
<dbReference type="PROSITE" id="PS50925">
    <property type="entry name" value="BLUF"/>
    <property type="match status" value="1"/>
</dbReference>
<dbReference type="GO" id="GO:0009882">
    <property type="term" value="F:blue light photoreceptor activity"/>
    <property type="evidence" value="ECO:0007669"/>
    <property type="project" value="InterPro"/>
</dbReference>
<accession>E8M6S4</accession>
<dbReference type="eggNOG" id="COG3804">
    <property type="taxonomic scope" value="Bacteria"/>
</dbReference>
<dbReference type="GeneID" id="95569296"/>
<evidence type="ECO:0000259" key="1">
    <source>
        <dbReference type="PROSITE" id="PS50925"/>
    </source>
</evidence>
<dbReference type="InterPro" id="IPR007024">
    <property type="entry name" value="BLUF_domain"/>
</dbReference>
<evidence type="ECO:0000313" key="3">
    <source>
        <dbReference type="Proteomes" id="UP000006228"/>
    </source>
</evidence>
<organism evidence="2 3">
    <name type="scientific">Vibrio sinaloensis DSM 21326</name>
    <dbReference type="NCBI Taxonomy" id="945550"/>
    <lineage>
        <taxon>Bacteria</taxon>
        <taxon>Pseudomonadati</taxon>
        <taxon>Pseudomonadota</taxon>
        <taxon>Gammaproteobacteria</taxon>
        <taxon>Vibrionales</taxon>
        <taxon>Vibrionaceae</taxon>
        <taxon>Vibrio</taxon>
        <taxon>Vibrio oreintalis group</taxon>
    </lineage>
</organism>